<feature type="region of interest" description="Disordered" evidence="1">
    <location>
        <begin position="40"/>
        <end position="80"/>
    </location>
</feature>
<evidence type="ECO:0000313" key="2">
    <source>
        <dbReference type="EMBL" id="KAF7374756.1"/>
    </source>
</evidence>
<organism evidence="2 3">
    <name type="scientific">Mycena sanguinolenta</name>
    <dbReference type="NCBI Taxonomy" id="230812"/>
    <lineage>
        <taxon>Eukaryota</taxon>
        <taxon>Fungi</taxon>
        <taxon>Dikarya</taxon>
        <taxon>Basidiomycota</taxon>
        <taxon>Agaricomycotina</taxon>
        <taxon>Agaricomycetes</taxon>
        <taxon>Agaricomycetidae</taxon>
        <taxon>Agaricales</taxon>
        <taxon>Marasmiineae</taxon>
        <taxon>Mycenaceae</taxon>
        <taxon>Mycena</taxon>
    </lineage>
</organism>
<dbReference type="EMBL" id="JACAZH010000002">
    <property type="protein sequence ID" value="KAF7374756.1"/>
    <property type="molecule type" value="Genomic_DNA"/>
</dbReference>
<feature type="compositionally biased region" description="Polar residues" evidence="1">
    <location>
        <begin position="70"/>
        <end position="80"/>
    </location>
</feature>
<proteinExistence type="predicted"/>
<evidence type="ECO:0000256" key="1">
    <source>
        <dbReference type="SAM" id="MobiDB-lite"/>
    </source>
</evidence>
<protein>
    <submittedName>
        <fullName evidence="2">Uncharacterized protein</fullName>
    </submittedName>
</protein>
<accession>A0A8H7DKN3</accession>
<comment type="caution">
    <text evidence="2">The sequence shown here is derived from an EMBL/GenBank/DDBJ whole genome shotgun (WGS) entry which is preliminary data.</text>
</comment>
<feature type="region of interest" description="Disordered" evidence="1">
    <location>
        <begin position="1"/>
        <end position="20"/>
    </location>
</feature>
<dbReference type="Proteomes" id="UP000623467">
    <property type="component" value="Unassembled WGS sequence"/>
</dbReference>
<sequence length="433" mass="47952">MSSSSASPPTLTLSLSPSEPARPLLHESAMRDQHWIGVANYSNPTAHNPMRGASPFEGSSHSSHPDTYPPSYNSPNSLAWTHQNGTSRLIEPAPRSRVLVRQPTPTLPTIASSFGATYYVQFDDEPPYYDGMPLDEEIPTNEYAEFFYMPSKPGSVFDLLVSHYLSSVMDKQYPLVDPIEVRNILTPTVSRPSMAREAARLLAAIHYQRANCRSYSYIALQDKDTRSQYDELLQMLHKAQHTQDDALAAISIIFCFLFDGGNGEWQKWLSVSFEYACTVFDTRDPREAGSPDPRYILSTCNETTRFVIKVAIWFDVLAAVTTQEVPRFLEFIRTLYSPEASKVYDPSLASTPELSMMTVVGCENHVVWALAEASALGVWKRRQQAMGTLSVADLVAQGSKLDKYLDLAAASSPPPMYGTMGQGDGHAARAGAE</sequence>
<dbReference type="AlphaFoldDB" id="A0A8H7DKN3"/>
<feature type="compositionally biased region" description="Low complexity" evidence="1">
    <location>
        <begin position="1"/>
        <end position="18"/>
    </location>
</feature>
<evidence type="ECO:0000313" key="3">
    <source>
        <dbReference type="Proteomes" id="UP000623467"/>
    </source>
</evidence>
<dbReference type="InterPro" id="IPR021858">
    <property type="entry name" value="Fun_TF"/>
</dbReference>
<dbReference type="Pfam" id="PF11951">
    <property type="entry name" value="Fungal_trans_2"/>
    <property type="match status" value="1"/>
</dbReference>
<dbReference type="OrthoDB" id="5419315at2759"/>
<gene>
    <name evidence="2" type="ORF">MSAN_00361100</name>
</gene>
<reference evidence="2" key="1">
    <citation type="submission" date="2020-05" db="EMBL/GenBank/DDBJ databases">
        <title>Mycena genomes resolve the evolution of fungal bioluminescence.</title>
        <authorList>
            <person name="Tsai I.J."/>
        </authorList>
    </citation>
    <scope>NUCLEOTIDE SEQUENCE</scope>
    <source>
        <strain evidence="2">160909Yilan</strain>
    </source>
</reference>
<keyword evidence="3" id="KW-1185">Reference proteome</keyword>
<name>A0A8H7DKN3_9AGAR</name>